<keyword evidence="6 10" id="KW-0812">Transmembrane</keyword>
<comment type="caution">
    <text evidence="13">The sequence shown here is derived from an EMBL/GenBank/DDBJ whole genome shotgun (WGS) entry which is preliminary data.</text>
</comment>
<keyword evidence="7 13" id="KW-0418">Kinase</keyword>
<dbReference type="InterPro" id="IPR003660">
    <property type="entry name" value="HAMP_dom"/>
</dbReference>
<evidence type="ECO:0000256" key="8">
    <source>
        <dbReference type="ARBA" id="ARBA00022989"/>
    </source>
</evidence>
<dbReference type="Pfam" id="PF00672">
    <property type="entry name" value="HAMP"/>
    <property type="match status" value="1"/>
</dbReference>
<dbReference type="PANTHER" id="PTHR45436">
    <property type="entry name" value="SENSOR HISTIDINE KINASE YKOH"/>
    <property type="match status" value="1"/>
</dbReference>
<evidence type="ECO:0000256" key="9">
    <source>
        <dbReference type="ARBA" id="ARBA00023012"/>
    </source>
</evidence>
<dbReference type="Pfam" id="PF00512">
    <property type="entry name" value="HisKA"/>
    <property type="match status" value="1"/>
</dbReference>
<dbReference type="CDD" id="cd00082">
    <property type="entry name" value="HisKA"/>
    <property type="match status" value="1"/>
</dbReference>
<dbReference type="InterPro" id="IPR036097">
    <property type="entry name" value="HisK_dim/P_sf"/>
</dbReference>
<dbReference type="InterPro" id="IPR036890">
    <property type="entry name" value="HATPase_C_sf"/>
</dbReference>
<sequence>MNLQTRLSVWVGGVLFLALTTLSVLSGVVLYQVRLSDMNQELRDQSRLVMNSARLYQGKNLPNVVLQTLASGSEFVDARIEQQGKVIWESDFRNMPETVQEGFSNLSGWHVYRISSSEFEVEVGRPLTSLQETLRSYAVVSIPLTLLMSLLGALGSGWVLGRNLQPLSNLTARVQTLDRPEPIPEIHRPDEVGMLARALAESLETLQRTRKAELEFLRVASHELRTPLTALKAELEYTLSKPRDLQVYETALRTLHRNTEHLERLAINLLTLTRLQGSPLDLQPVDLWEITGAVIDRMVPLALKKNLSLDFDGLPTTVKGDPITLSRLIENLIFNAIRYTRDGEIRVMLGEHMLTVQDQGQGFPQELLEDHEAQKPDLEGFGIGMKVVRSICALHHAHLQLENTIRGARVTVTFP</sequence>
<evidence type="ECO:0000313" key="14">
    <source>
        <dbReference type="Proteomes" id="UP000632222"/>
    </source>
</evidence>
<dbReference type="CDD" id="cd00075">
    <property type="entry name" value="HATPase"/>
    <property type="match status" value="1"/>
</dbReference>
<reference evidence="14" key="1">
    <citation type="journal article" date="2019" name="Int. J. Syst. Evol. Microbiol.">
        <title>The Global Catalogue of Microorganisms (GCM) 10K type strain sequencing project: providing services to taxonomists for standard genome sequencing and annotation.</title>
        <authorList>
            <consortium name="The Broad Institute Genomics Platform"/>
            <consortium name="The Broad Institute Genome Sequencing Center for Infectious Disease"/>
            <person name="Wu L."/>
            <person name="Ma J."/>
        </authorList>
    </citation>
    <scope>NUCLEOTIDE SEQUENCE [LARGE SCALE GENOMIC DNA]</scope>
    <source>
        <strain evidence="14">JCM 14370</strain>
    </source>
</reference>
<feature type="domain" description="Histidine kinase" evidence="11">
    <location>
        <begin position="219"/>
        <end position="415"/>
    </location>
</feature>
<dbReference type="EC" id="2.7.13.3" evidence="3"/>
<dbReference type="Proteomes" id="UP000632222">
    <property type="component" value="Unassembled WGS sequence"/>
</dbReference>
<dbReference type="SMART" id="SM00388">
    <property type="entry name" value="HisKA"/>
    <property type="match status" value="1"/>
</dbReference>
<organism evidence="13 14">
    <name type="scientific">Deinococcus roseus</name>
    <dbReference type="NCBI Taxonomy" id="392414"/>
    <lineage>
        <taxon>Bacteria</taxon>
        <taxon>Thermotogati</taxon>
        <taxon>Deinococcota</taxon>
        <taxon>Deinococci</taxon>
        <taxon>Deinococcales</taxon>
        <taxon>Deinococcaceae</taxon>
        <taxon>Deinococcus</taxon>
    </lineage>
</organism>
<dbReference type="PROSITE" id="PS50109">
    <property type="entry name" value="HIS_KIN"/>
    <property type="match status" value="1"/>
</dbReference>
<keyword evidence="8 10" id="KW-1133">Transmembrane helix</keyword>
<keyword evidence="5" id="KW-0808">Transferase</keyword>
<dbReference type="PANTHER" id="PTHR45436:SF5">
    <property type="entry name" value="SENSOR HISTIDINE KINASE TRCS"/>
    <property type="match status" value="1"/>
</dbReference>
<dbReference type="InterPro" id="IPR050428">
    <property type="entry name" value="TCS_sensor_his_kinase"/>
</dbReference>
<keyword evidence="14" id="KW-1185">Reference proteome</keyword>
<feature type="domain" description="HAMP" evidence="12">
    <location>
        <begin position="158"/>
        <end position="211"/>
    </location>
</feature>
<accession>A0ABQ2D2Q3</accession>
<dbReference type="InterPro" id="IPR005467">
    <property type="entry name" value="His_kinase_dom"/>
</dbReference>
<dbReference type="SUPFAM" id="SSF47384">
    <property type="entry name" value="Homodimeric domain of signal transducing histidine kinase"/>
    <property type="match status" value="1"/>
</dbReference>
<comment type="subcellular location">
    <subcellularLocation>
        <location evidence="2">Membrane</location>
    </subcellularLocation>
</comment>
<name>A0ABQ2D2Q3_9DEIO</name>
<dbReference type="PROSITE" id="PS50885">
    <property type="entry name" value="HAMP"/>
    <property type="match status" value="1"/>
</dbReference>
<evidence type="ECO:0000256" key="10">
    <source>
        <dbReference type="SAM" id="Phobius"/>
    </source>
</evidence>
<evidence type="ECO:0000256" key="7">
    <source>
        <dbReference type="ARBA" id="ARBA00022777"/>
    </source>
</evidence>
<proteinExistence type="predicted"/>
<evidence type="ECO:0000256" key="1">
    <source>
        <dbReference type="ARBA" id="ARBA00000085"/>
    </source>
</evidence>
<dbReference type="Gene3D" id="1.10.287.130">
    <property type="match status" value="1"/>
</dbReference>
<dbReference type="GO" id="GO:0016301">
    <property type="term" value="F:kinase activity"/>
    <property type="evidence" value="ECO:0007669"/>
    <property type="project" value="UniProtKB-KW"/>
</dbReference>
<dbReference type="InterPro" id="IPR003594">
    <property type="entry name" value="HATPase_dom"/>
</dbReference>
<evidence type="ECO:0000256" key="2">
    <source>
        <dbReference type="ARBA" id="ARBA00004370"/>
    </source>
</evidence>
<dbReference type="RefSeq" id="WP_189003713.1">
    <property type="nucleotide sequence ID" value="NZ_BMOD01000011.1"/>
</dbReference>
<dbReference type="Gene3D" id="6.10.340.10">
    <property type="match status" value="1"/>
</dbReference>
<dbReference type="EMBL" id="BMOD01000011">
    <property type="protein sequence ID" value="GGJ42023.1"/>
    <property type="molecule type" value="Genomic_DNA"/>
</dbReference>
<evidence type="ECO:0000256" key="3">
    <source>
        <dbReference type="ARBA" id="ARBA00012438"/>
    </source>
</evidence>
<gene>
    <name evidence="13" type="ORF">GCM10008938_30070</name>
</gene>
<evidence type="ECO:0000256" key="4">
    <source>
        <dbReference type="ARBA" id="ARBA00022553"/>
    </source>
</evidence>
<evidence type="ECO:0000256" key="5">
    <source>
        <dbReference type="ARBA" id="ARBA00022679"/>
    </source>
</evidence>
<keyword evidence="10" id="KW-0472">Membrane</keyword>
<dbReference type="SMART" id="SM00387">
    <property type="entry name" value="HATPase_c"/>
    <property type="match status" value="1"/>
</dbReference>
<dbReference type="InterPro" id="IPR003661">
    <property type="entry name" value="HisK_dim/P_dom"/>
</dbReference>
<dbReference type="Gene3D" id="3.30.565.10">
    <property type="entry name" value="Histidine kinase-like ATPase, C-terminal domain"/>
    <property type="match status" value="1"/>
</dbReference>
<evidence type="ECO:0000256" key="6">
    <source>
        <dbReference type="ARBA" id="ARBA00022692"/>
    </source>
</evidence>
<evidence type="ECO:0000259" key="12">
    <source>
        <dbReference type="PROSITE" id="PS50885"/>
    </source>
</evidence>
<protein>
    <recommendedName>
        <fullName evidence="3">histidine kinase</fullName>
        <ecNumber evidence="3">2.7.13.3</ecNumber>
    </recommendedName>
</protein>
<evidence type="ECO:0000259" key="11">
    <source>
        <dbReference type="PROSITE" id="PS50109"/>
    </source>
</evidence>
<keyword evidence="9" id="KW-0902">Two-component regulatory system</keyword>
<dbReference type="Pfam" id="PF02518">
    <property type="entry name" value="HATPase_c"/>
    <property type="match status" value="1"/>
</dbReference>
<comment type="catalytic activity">
    <reaction evidence="1">
        <text>ATP + protein L-histidine = ADP + protein N-phospho-L-histidine.</text>
        <dbReference type="EC" id="2.7.13.3"/>
    </reaction>
</comment>
<keyword evidence="4" id="KW-0597">Phosphoprotein</keyword>
<feature type="transmembrane region" description="Helical" evidence="10">
    <location>
        <begin position="12"/>
        <end position="33"/>
    </location>
</feature>
<evidence type="ECO:0000313" key="13">
    <source>
        <dbReference type="EMBL" id="GGJ42023.1"/>
    </source>
</evidence>
<dbReference type="SUPFAM" id="SSF55874">
    <property type="entry name" value="ATPase domain of HSP90 chaperone/DNA topoisomerase II/histidine kinase"/>
    <property type="match status" value="1"/>
</dbReference>